<dbReference type="Gene3D" id="3.40.50.150">
    <property type="entry name" value="Vaccinia Virus protein VP39"/>
    <property type="match status" value="1"/>
</dbReference>
<dbReference type="EMBL" id="FOAZ01000009">
    <property type="protein sequence ID" value="SEL50237.1"/>
    <property type="molecule type" value="Genomic_DNA"/>
</dbReference>
<dbReference type="CDD" id="cd02440">
    <property type="entry name" value="AdoMet_MTases"/>
    <property type="match status" value="1"/>
</dbReference>
<dbReference type="STRING" id="235985.SAMN05414137_109161"/>
<accession>A0A1H7QSG1</accession>
<dbReference type="InterPro" id="IPR029063">
    <property type="entry name" value="SAM-dependent_MTases_sf"/>
</dbReference>
<dbReference type="GO" id="GO:0008168">
    <property type="term" value="F:methyltransferase activity"/>
    <property type="evidence" value="ECO:0007669"/>
    <property type="project" value="UniProtKB-KW"/>
</dbReference>
<evidence type="ECO:0000313" key="1">
    <source>
        <dbReference type="EMBL" id="SEL50237.1"/>
    </source>
</evidence>
<dbReference type="eggNOG" id="COG0500">
    <property type="taxonomic scope" value="Bacteria"/>
</dbReference>
<gene>
    <name evidence="1" type="ORF">SAMN05414137_109161</name>
</gene>
<proteinExistence type="predicted"/>
<protein>
    <submittedName>
        <fullName evidence="1">Methyltransferase domain-containing protein</fullName>
    </submittedName>
</protein>
<dbReference type="SUPFAM" id="SSF53335">
    <property type="entry name" value="S-adenosyl-L-methionine-dependent methyltransferases"/>
    <property type="match status" value="1"/>
</dbReference>
<reference evidence="2" key="1">
    <citation type="submission" date="2016-10" db="EMBL/GenBank/DDBJ databases">
        <authorList>
            <person name="Varghese N."/>
        </authorList>
    </citation>
    <scope>NUCLEOTIDE SEQUENCE [LARGE SCALE GENOMIC DNA]</scope>
    <source>
        <strain evidence="2">DSM 45096 / BCRC 16803 / CGMCC 4.1857 / CIP 109030 / JCM 12277 / KCTC 19219 / NBRC 100920 / 33214</strain>
    </source>
</reference>
<dbReference type="Pfam" id="PF13489">
    <property type="entry name" value="Methyltransf_23"/>
    <property type="match status" value="1"/>
</dbReference>
<sequence length="227" mass="24647">MLAPCERRGIGSTVVISQTPDDQLRAMDSTAGYGEAAEALADQYESVTFTEVHREVLHLFPAEPGSVLDVGAGSGRDAAALAAQGHRVVAAEPTTELRELGQAVHAGQSIEWLSDALPDLPSLTAEQRRFDLILLTAVWMHLDEQQRADAMTTLAGLLAERGRVILSLRHGPVPAGRRMFAVTAQETIELARKHGLEVLHLAQREDPHARPGVTWTYLGLQQERPAD</sequence>
<dbReference type="GO" id="GO:0032259">
    <property type="term" value="P:methylation"/>
    <property type="evidence" value="ECO:0007669"/>
    <property type="project" value="UniProtKB-KW"/>
</dbReference>
<keyword evidence="1" id="KW-0808">Transferase</keyword>
<evidence type="ECO:0000313" key="2">
    <source>
        <dbReference type="Proteomes" id="UP000183015"/>
    </source>
</evidence>
<name>A0A1H7QSG1_STRJI</name>
<dbReference type="Proteomes" id="UP000183015">
    <property type="component" value="Unassembled WGS sequence"/>
</dbReference>
<organism evidence="1 2">
    <name type="scientific">Streptacidiphilus jiangxiensis</name>
    <dbReference type="NCBI Taxonomy" id="235985"/>
    <lineage>
        <taxon>Bacteria</taxon>
        <taxon>Bacillati</taxon>
        <taxon>Actinomycetota</taxon>
        <taxon>Actinomycetes</taxon>
        <taxon>Kitasatosporales</taxon>
        <taxon>Streptomycetaceae</taxon>
        <taxon>Streptacidiphilus</taxon>
    </lineage>
</organism>
<keyword evidence="1" id="KW-0489">Methyltransferase</keyword>
<keyword evidence="2" id="KW-1185">Reference proteome</keyword>
<dbReference type="AlphaFoldDB" id="A0A1H7QSG1"/>